<dbReference type="AlphaFoldDB" id="A0A658QZQ4"/>
<dbReference type="PROSITE" id="PS00061">
    <property type="entry name" value="ADH_SHORT"/>
    <property type="match status" value="1"/>
</dbReference>
<keyword evidence="6" id="KW-1185">Reference proteome</keyword>
<dbReference type="PANTHER" id="PTHR44252">
    <property type="entry name" value="D-ERYTHRULOSE REDUCTASE"/>
    <property type="match status" value="1"/>
</dbReference>
<keyword evidence="3" id="KW-0521">NADP</keyword>
<feature type="domain" description="Ketoreductase" evidence="4">
    <location>
        <begin position="28"/>
        <end position="202"/>
    </location>
</feature>
<comment type="caution">
    <text evidence="5">The sequence shown here is derived from an EMBL/GenBank/DDBJ whole genome shotgun (WGS) entry which is preliminary data.</text>
</comment>
<gene>
    <name evidence="5" type="ORF">AWB72_03509</name>
</gene>
<dbReference type="InterPro" id="IPR002347">
    <property type="entry name" value="SDR_fam"/>
</dbReference>
<accession>A0A658QZQ4</accession>
<protein>
    <submittedName>
        <fullName evidence="5">Short chain dehydrogenase</fullName>
    </submittedName>
</protein>
<dbReference type="Pfam" id="PF13561">
    <property type="entry name" value="adh_short_C2"/>
    <property type="match status" value="1"/>
</dbReference>
<reference evidence="5 6" key="1">
    <citation type="submission" date="2016-01" db="EMBL/GenBank/DDBJ databases">
        <authorList>
            <person name="Peeters C."/>
        </authorList>
    </citation>
    <scope>NUCLEOTIDE SEQUENCE [LARGE SCALE GENOMIC DNA]</scope>
    <source>
        <strain evidence="5">LMG 29315</strain>
    </source>
</reference>
<proteinExistence type="inferred from homology"/>
<dbReference type="SMART" id="SM00822">
    <property type="entry name" value="PKS_KR"/>
    <property type="match status" value="1"/>
</dbReference>
<comment type="similarity">
    <text evidence="1">Belongs to the short-chain dehydrogenases/reductases (SDR) family.</text>
</comment>
<dbReference type="GO" id="GO:0004090">
    <property type="term" value="F:carbonyl reductase (NADPH) activity"/>
    <property type="evidence" value="ECO:0007669"/>
    <property type="project" value="TreeGrafter"/>
</dbReference>
<dbReference type="EMBL" id="FCNV02000007">
    <property type="protein sequence ID" value="SAL35807.1"/>
    <property type="molecule type" value="Genomic_DNA"/>
</dbReference>
<evidence type="ECO:0000313" key="6">
    <source>
        <dbReference type="Proteomes" id="UP000198263"/>
    </source>
</evidence>
<dbReference type="FunFam" id="3.40.50.720:FF:000084">
    <property type="entry name" value="Short-chain dehydrogenase reductase"/>
    <property type="match status" value="1"/>
</dbReference>
<dbReference type="InterPro" id="IPR036291">
    <property type="entry name" value="NAD(P)-bd_dom_sf"/>
</dbReference>
<dbReference type="PRINTS" id="PR00080">
    <property type="entry name" value="SDRFAMILY"/>
</dbReference>
<dbReference type="InterPro" id="IPR051737">
    <property type="entry name" value="L-xylulose/Carbonyl_redctase"/>
</dbReference>
<name>A0A658QZQ4_9BURK</name>
<dbReference type="GO" id="GO:0006006">
    <property type="term" value="P:glucose metabolic process"/>
    <property type="evidence" value="ECO:0007669"/>
    <property type="project" value="TreeGrafter"/>
</dbReference>
<evidence type="ECO:0000313" key="5">
    <source>
        <dbReference type="EMBL" id="SAL35807.1"/>
    </source>
</evidence>
<dbReference type="GO" id="GO:0050038">
    <property type="term" value="F:L-xylulose reductase (NADPH) activity"/>
    <property type="evidence" value="ECO:0007669"/>
    <property type="project" value="TreeGrafter"/>
</dbReference>
<evidence type="ECO:0000256" key="1">
    <source>
        <dbReference type="ARBA" id="ARBA00006484"/>
    </source>
</evidence>
<dbReference type="PANTHER" id="PTHR44252:SF3">
    <property type="entry name" value="D-ERYTHRULOSE REDUCTASE-RELATED"/>
    <property type="match status" value="1"/>
</dbReference>
<evidence type="ECO:0000259" key="4">
    <source>
        <dbReference type="SMART" id="SM00822"/>
    </source>
</evidence>
<organism evidence="5 6">
    <name type="scientific">Caballeronia concitans</name>
    <dbReference type="NCBI Taxonomy" id="1777133"/>
    <lineage>
        <taxon>Bacteria</taxon>
        <taxon>Pseudomonadati</taxon>
        <taxon>Pseudomonadota</taxon>
        <taxon>Betaproteobacteria</taxon>
        <taxon>Burkholderiales</taxon>
        <taxon>Burkholderiaceae</taxon>
        <taxon>Caballeronia</taxon>
    </lineage>
</organism>
<dbReference type="InterPro" id="IPR057326">
    <property type="entry name" value="KR_dom"/>
</dbReference>
<evidence type="ECO:0000256" key="3">
    <source>
        <dbReference type="ARBA" id="ARBA00022857"/>
    </source>
</evidence>
<evidence type="ECO:0000256" key="2">
    <source>
        <dbReference type="ARBA" id="ARBA00011881"/>
    </source>
</evidence>
<comment type="subunit">
    <text evidence="2">Homotetramer.</text>
</comment>
<dbReference type="GO" id="GO:0005997">
    <property type="term" value="P:xylulose metabolic process"/>
    <property type="evidence" value="ECO:0007669"/>
    <property type="project" value="TreeGrafter"/>
</dbReference>
<dbReference type="PRINTS" id="PR00081">
    <property type="entry name" value="GDHRDH"/>
</dbReference>
<dbReference type="InterPro" id="IPR020904">
    <property type="entry name" value="Sc_DH/Rdtase_CS"/>
</dbReference>
<dbReference type="SUPFAM" id="SSF51735">
    <property type="entry name" value="NAD(P)-binding Rossmann-fold domains"/>
    <property type="match status" value="1"/>
</dbReference>
<sequence length="263" mass="27350">MKTPRDAYAKSADEAMTTIDRNREFEGKAVLVTGAGKGIGHATVHLLASRGARVIALSRSADDLAMLAKETGCETIAVDLADADAAREAARSAQPVDLLVNCAGLVVLQPFLDTTVEAFDLTMNVNVRAAMIVAQACAKSMIERGKGGAIVNVSSLSATVGLPLHASYCASKGALDAMTRVMAVELGPHGIRVNAINPVVTMTPMAEKAWSDPAKSGPMLARIPLNRFVQPVEVARTIAYLLSDDSSMVSGVSLAVDGGFQAG</sequence>
<dbReference type="Gene3D" id="3.40.50.720">
    <property type="entry name" value="NAD(P)-binding Rossmann-like Domain"/>
    <property type="match status" value="1"/>
</dbReference>
<dbReference type="Proteomes" id="UP000198263">
    <property type="component" value="Unassembled WGS sequence"/>
</dbReference>